<dbReference type="Pfam" id="PF03732">
    <property type="entry name" value="Retrotrans_gag"/>
    <property type="match status" value="1"/>
</dbReference>
<sequence>MEINMGSSYTPPIAENPPNIGQPSNQPNPAQPSGPQIQPTQTSIPSYAYPKNAHPQETHIPHTIPIPNQPIHHQPQITNPRLDRNPAISPFHFHKTLEESQPNYSEEHFQFREKLQILEERLRAIEGSSYGIGEAADLCLVPDVIVPPKLKVSDFDKYKGITCPKSHLIMYYRKMASHAHDDKLLIHFFQDSLIGGALSWYMHLERTRIRSWKDLANAFLKQYKYNINMALNRLQLQNMLKKEDETFKEYAQRWREVVAQVEPPLSEKEMVAMFIDTLQSPFYDKMIGSVSSNFSNIVIIGERVEGRIRSGKIFHNSGGPSNLKKFTNGPRRKKEGETNVITFHPREVPFIRPNPNPSPQSYQPRPYQPAPPTFPIAPPMRPPQHWNQNPNLNQIRPQNNQERKQVQCDPIPMSYTELIPHLFQSSLVVPCPMKPVELPYPRGYNPNAKCEYHVGSIGHSTENCRALKFKVQDLINAKWLNFKEDNPNIRSNPLLKHGRPSVNAIREESAHVLKRKVEDVTTPLKVIFVELCKADLIKGFVHEENMCHLHPNAYHSIEDCEEFKHVLQTLMEKHLVQIEHPKEKNEVLTVDEQSLTFPKPLVIHYTKCVDTPTTHGTRPITIQVPASFPYKDNKAVPWKYDVRVYVDNFKENQTQGVNSNTLVVLNIAGVGGMTRSGRIYTPEELRKERTKEIERSLKGKAKLGEFEDANKEKIPDIKKTVSDEEACEFLKFIRQSEYEVVEQLNRTPTGISLLSLLLKSEPHRRTLLKVLNEAHVSHDITTDKFGGIIGNIVSNNYLTFANDEVPAEGMGHNKALHISVKCQDHIIARVFIDNGSSLNVMPKATLSKLPCDGLHMKPSAIIIRAFDGTRREVHSVGVVPSTLYQKLKFIIDNKLVIVSGEEDVLVNKPSSTPYIEAAEEALDTSFQALKITNATYVGEGALIVKPQLSNTSIMTTKVMLEEVINMDLGFRLGYIPTKADKKRVIVEKKERRLVRLEGREPKTEGVPICDLLKSFYSAGFEFQDSVAAADVDIPEEEVVDLVRTCPPNIEVGNWEIIELPVIFNAYSKSESDMSESNSANTSSTNFNCPINQAIEDDSDVDLSSEFLRLVDQEVKEIQPHDEPTETINLGTENDKREIKIGILMKKQECDKLIKLLHDYSDVFAWSYQDMSGLDVDIVEHKLPLKPECFPIKQKLRRMKPEMSLKIREEVKKQFDTVPKKDGKVQMCVDYRDLNRASPKEDFPLPHIDMLVDNTAQHSFFSFMDGYSSYNQIKIAKEDMEKTTFITPWGTFCYKVMPFGSKNAEATYQKAMMTLFHDMIHKEVEVYMDDMIAKSMTEEDHVVNLHKLFERLRKFKLRLNPAKFTFGVKSGKLLGFIVS</sequence>
<keyword evidence="4" id="KW-1185">Reference proteome</keyword>
<dbReference type="Gene3D" id="3.10.10.10">
    <property type="entry name" value="HIV Type 1 Reverse Transcriptase, subunit A, domain 1"/>
    <property type="match status" value="1"/>
</dbReference>
<proteinExistence type="predicted"/>
<feature type="domain" description="Retrotransposon gag" evidence="3">
    <location>
        <begin position="188"/>
        <end position="279"/>
    </location>
</feature>
<accession>A0A8B8MIE2</accession>
<dbReference type="GeneID" id="113874309"/>
<dbReference type="PANTHER" id="PTHR32108:SF9">
    <property type="entry name" value="REVERSE TRANSCRIPTASE RNASE H-LIKE DOMAIN-CONTAINING PROTEIN"/>
    <property type="match status" value="1"/>
</dbReference>
<evidence type="ECO:0000259" key="2">
    <source>
        <dbReference type="Pfam" id="PF00078"/>
    </source>
</evidence>
<feature type="domain" description="Reverse transcriptase" evidence="2">
    <location>
        <begin position="1217"/>
        <end position="1377"/>
    </location>
</feature>
<organism evidence="4 5">
    <name type="scientific">Abrus precatorius</name>
    <name type="common">Indian licorice</name>
    <name type="synonym">Glycine abrus</name>
    <dbReference type="NCBI Taxonomy" id="3816"/>
    <lineage>
        <taxon>Eukaryota</taxon>
        <taxon>Viridiplantae</taxon>
        <taxon>Streptophyta</taxon>
        <taxon>Embryophyta</taxon>
        <taxon>Tracheophyta</taxon>
        <taxon>Spermatophyta</taxon>
        <taxon>Magnoliopsida</taxon>
        <taxon>eudicotyledons</taxon>
        <taxon>Gunneridae</taxon>
        <taxon>Pentapetalae</taxon>
        <taxon>rosids</taxon>
        <taxon>fabids</taxon>
        <taxon>Fabales</taxon>
        <taxon>Fabaceae</taxon>
        <taxon>Papilionoideae</taxon>
        <taxon>50 kb inversion clade</taxon>
        <taxon>NPAAA clade</taxon>
        <taxon>indigoferoid/millettioid clade</taxon>
        <taxon>Abreae</taxon>
        <taxon>Abrus</taxon>
    </lineage>
</organism>
<reference evidence="5" key="2">
    <citation type="submission" date="2025-08" db="UniProtKB">
        <authorList>
            <consortium name="RefSeq"/>
        </authorList>
    </citation>
    <scope>IDENTIFICATION</scope>
    <source>
        <tissue evidence="5">Young leaves</tissue>
    </source>
</reference>
<feature type="region of interest" description="Disordered" evidence="1">
    <location>
        <begin position="311"/>
        <end position="333"/>
    </location>
</feature>
<dbReference type="Pfam" id="PF00078">
    <property type="entry name" value="RVT_1"/>
    <property type="match status" value="1"/>
</dbReference>
<evidence type="ECO:0000313" key="4">
    <source>
        <dbReference type="Proteomes" id="UP000694853"/>
    </source>
</evidence>
<dbReference type="InterPro" id="IPR005162">
    <property type="entry name" value="Retrotrans_gag_dom"/>
</dbReference>
<evidence type="ECO:0000259" key="3">
    <source>
        <dbReference type="Pfam" id="PF03732"/>
    </source>
</evidence>
<dbReference type="Gene3D" id="3.30.70.270">
    <property type="match status" value="1"/>
</dbReference>
<dbReference type="KEGG" id="aprc:113874309"/>
<gene>
    <name evidence="5" type="primary">LOC113874309</name>
</gene>
<feature type="compositionally biased region" description="Low complexity" evidence="1">
    <location>
        <begin position="21"/>
        <end position="36"/>
    </location>
</feature>
<feature type="compositionally biased region" description="Polar residues" evidence="1">
    <location>
        <begin position="385"/>
        <end position="396"/>
    </location>
</feature>
<feature type="region of interest" description="Disordered" evidence="1">
    <location>
        <begin position="347"/>
        <end position="396"/>
    </location>
</feature>
<dbReference type="OrthoDB" id="1737355at2759"/>
<dbReference type="RefSeq" id="XP_027368345.1">
    <property type="nucleotide sequence ID" value="XM_027512544.1"/>
</dbReference>
<dbReference type="SUPFAM" id="SSF56672">
    <property type="entry name" value="DNA/RNA polymerases"/>
    <property type="match status" value="1"/>
</dbReference>
<dbReference type="InterPro" id="IPR043502">
    <property type="entry name" value="DNA/RNA_pol_sf"/>
</dbReference>
<protein>
    <submittedName>
        <fullName evidence="5">Uncharacterized protein LOC113874309</fullName>
    </submittedName>
</protein>
<feature type="region of interest" description="Disordered" evidence="1">
    <location>
        <begin position="1"/>
        <end position="58"/>
    </location>
</feature>
<feature type="compositionally biased region" description="Pro residues" evidence="1">
    <location>
        <begin position="366"/>
        <end position="382"/>
    </location>
</feature>
<dbReference type="Proteomes" id="UP000694853">
    <property type="component" value="Unplaced"/>
</dbReference>
<reference evidence="4" key="1">
    <citation type="journal article" date="2019" name="Toxins">
        <title>Detection of Abrin-Like and Prepropulchellin-Like Toxin Genes and Transcripts Using Whole Genome Sequencing and Full-Length Transcript Sequencing of Abrus precatorius.</title>
        <authorList>
            <person name="Hovde B.T."/>
            <person name="Daligault H.E."/>
            <person name="Hanschen E.R."/>
            <person name="Kunde Y.A."/>
            <person name="Johnson M.B."/>
            <person name="Starkenburg S.R."/>
            <person name="Johnson S.L."/>
        </authorList>
    </citation>
    <scope>NUCLEOTIDE SEQUENCE [LARGE SCALE GENOMIC DNA]</scope>
</reference>
<name>A0A8B8MIE2_ABRPR</name>
<feature type="compositionally biased region" description="Polar residues" evidence="1">
    <location>
        <begin position="1"/>
        <end position="10"/>
    </location>
</feature>
<evidence type="ECO:0000313" key="5">
    <source>
        <dbReference type="RefSeq" id="XP_027368345.1"/>
    </source>
</evidence>
<dbReference type="CDD" id="cd01647">
    <property type="entry name" value="RT_LTR"/>
    <property type="match status" value="1"/>
</dbReference>
<dbReference type="InterPro" id="IPR043128">
    <property type="entry name" value="Rev_trsase/Diguanyl_cyclase"/>
</dbReference>
<dbReference type="InterPro" id="IPR000477">
    <property type="entry name" value="RT_dom"/>
</dbReference>
<evidence type="ECO:0000256" key="1">
    <source>
        <dbReference type="SAM" id="MobiDB-lite"/>
    </source>
</evidence>
<dbReference type="PANTHER" id="PTHR32108">
    <property type="entry name" value="DNA-DIRECTED RNA POLYMERASE SUBUNIT ALPHA"/>
    <property type="match status" value="1"/>
</dbReference>